<evidence type="ECO:0000313" key="3">
    <source>
        <dbReference type="Proteomes" id="UP001144471"/>
    </source>
</evidence>
<dbReference type="Gene3D" id="3.30.70.270">
    <property type="match status" value="1"/>
</dbReference>
<dbReference type="EMBL" id="BSDY01000007">
    <property type="protein sequence ID" value="GLI56234.1"/>
    <property type="molecule type" value="Genomic_DNA"/>
</dbReference>
<feature type="domain" description="GGDEF" evidence="1">
    <location>
        <begin position="1"/>
        <end position="51"/>
    </location>
</feature>
<comment type="caution">
    <text evidence="2">The sequence shown here is derived from an EMBL/GenBank/DDBJ whole genome shotgun (WGS) entry which is preliminary data.</text>
</comment>
<dbReference type="SUPFAM" id="SSF55073">
    <property type="entry name" value="Nucleotide cyclase"/>
    <property type="match status" value="1"/>
</dbReference>
<dbReference type="Proteomes" id="UP001144471">
    <property type="component" value="Unassembled WGS sequence"/>
</dbReference>
<accession>A0A9W6GLW2</accession>
<dbReference type="InterPro" id="IPR000160">
    <property type="entry name" value="GGDEF_dom"/>
</dbReference>
<dbReference type="AlphaFoldDB" id="A0A9W6GLW2"/>
<keyword evidence="3" id="KW-1185">Reference proteome</keyword>
<dbReference type="InterPro" id="IPR043128">
    <property type="entry name" value="Rev_trsase/Diguanyl_cyclase"/>
</dbReference>
<protein>
    <recommendedName>
        <fullName evidence="1">GGDEF domain-containing protein</fullName>
    </recommendedName>
</protein>
<proteinExistence type="predicted"/>
<evidence type="ECO:0000259" key="1">
    <source>
        <dbReference type="PROSITE" id="PS50887"/>
    </source>
</evidence>
<organism evidence="2 3">
    <name type="scientific">Propionigenium maris DSM 9537</name>
    <dbReference type="NCBI Taxonomy" id="1123000"/>
    <lineage>
        <taxon>Bacteria</taxon>
        <taxon>Fusobacteriati</taxon>
        <taxon>Fusobacteriota</taxon>
        <taxon>Fusobacteriia</taxon>
        <taxon>Fusobacteriales</taxon>
        <taxon>Fusobacteriaceae</taxon>
        <taxon>Propionigenium</taxon>
    </lineage>
</organism>
<sequence>MADLEIDSLKSPTISIGVAEHGPSMSVEELISRVAALLYRAKKLGKNRCKM</sequence>
<evidence type="ECO:0000313" key="2">
    <source>
        <dbReference type="EMBL" id="GLI56234.1"/>
    </source>
</evidence>
<dbReference type="InterPro" id="IPR029787">
    <property type="entry name" value="Nucleotide_cyclase"/>
</dbReference>
<dbReference type="PROSITE" id="PS50887">
    <property type="entry name" value="GGDEF"/>
    <property type="match status" value="1"/>
</dbReference>
<reference evidence="2" key="1">
    <citation type="submission" date="2022-12" db="EMBL/GenBank/DDBJ databases">
        <title>Reference genome sequencing for broad-spectrum identification of bacterial and archaeal isolates by mass spectrometry.</title>
        <authorList>
            <person name="Sekiguchi Y."/>
            <person name="Tourlousse D.M."/>
        </authorList>
    </citation>
    <scope>NUCLEOTIDE SEQUENCE</scope>
    <source>
        <strain evidence="2">10succ1</strain>
    </source>
</reference>
<dbReference type="RefSeq" id="WP_281835243.1">
    <property type="nucleotide sequence ID" value="NZ_BSDY01000007.1"/>
</dbReference>
<gene>
    <name evidence="2" type="ORF">PM10SUCC1_17480</name>
</gene>
<name>A0A9W6GLW2_9FUSO</name>